<reference evidence="3" key="2">
    <citation type="journal article" date="2012" name="G3 (Bethesda)">
        <title>Pichia sorbitophila, an interspecies yeast hybrid reveals early steps of genome resolution following polyploidization.</title>
        <authorList>
            <person name="Leh Louis V."/>
            <person name="Despons L."/>
            <person name="Friedrich A."/>
            <person name="Martin T."/>
            <person name="Durrens P."/>
            <person name="Casaregola S."/>
            <person name="Neuveglise C."/>
            <person name="Fairhead C."/>
            <person name="Marck C."/>
            <person name="Cruz J.A."/>
            <person name="Straub M.L."/>
            <person name="Kugler V."/>
            <person name="Sacerdot C."/>
            <person name="Uzunov Z."/>
            <person name="Thierry A."/>
            <person name="Weiss S."/>
            <person name="Bleykasten C."/>
            <person name="De Montigny J."/>
            <person name="Jacques N."/>
            <person name="Jung P."/>
            <person name="Lemaire M."/>
            <person name="Mallet S."/>
            <person name="Morel G."/>
            <person name="Richard G.F."/>
            <person name="Sarkar A."/>
            <person name="Savel G."/>
            <person name="Schacherer J."/>
            <person name="Seret M.L."/>
            <person name="Talla E."/>
            <person name="Samson G."/>
            <person name="Jubin C."/>
            <person name="Poulain J."/>
            <person name="Vacherie B."/>
            <person name="Barbe V."/>
            <person name="Pelletier E."/>
            <person name="Sherman D.J."/>
            <person name="Westhof E."/>
            <person name="Weissenbach J."/>
            <person name="Baret P.V."/>
            <person name="Wincker P."/>
            <person name="Gaillardin C."/>
            <person name="Dujon B."/>
            <person name="Souciet J.L."/>
        </authorList>
    </citation>
    <scope>NUCLEOTIDE SEQUENCE [LARGE SCALE GENOMIC DNA]</scope>
    <source>
        <strain evidence="3">ATCC MYA-4447 / BCRC 22081 / CBS 7064 / NBRC 10061 / NRRL Y-12695</strain>
    </source>
</reference>
<dbReference type="EMBL" id="FO082048">
    <property type="protein sequence ID" value="CCE84260.1"/>
    <property type="molecule type" value="Genomic_DNA"/>
</dbReference>
<name>G8Y8C3_PICSO</name>
<dbReference type="AlphaFoldDB" id="G8Y8C3"/>
<evidence type="ECO:0000313" key="1">
    <source>
        <dbReference type="EMBL" id="CCE83229.1"/>
    </source>
</evidence>
<dbReference type="HOGENOM" id="CLU_634781_0_0_1"/>
<protein>
    <submittedName>
        <fullName evidence="1">Piso0_003801 protein</fullName>
    </submittedName>
</protein>
<dbReference type="GO" id="GO:0007131">
    <property type="term" value="P:reciprocal meiotic recombination"/>
    <property type="evidence" value="ECO:0007669"/>
    <property type="project" value="InterPro"/>
</dbReference>
<dbReference type="EMBL" id="FO082049">
    <property type="protein sequence ID" value="CCE83229.1"/>
    <property type="molecule type" value="Genomic_DNA"/>
</dbReference>
<proteinExistence type="predicted"/>
<evidence type="ECO:0000313" key="3">
    <source>
        <dbReference type="Proteomes" id="UP000005222"/>
    </source>
</evidence>
<reference evidence="1" key="1">
    <citation type="submission" date="2011-10" db="EMBL/GenBank/DDBJ databases">
        <authorList>
            <person name="Genoscope - CEA"/>
        </authorList>
    </citation>
    <scope>NUCLEOTIDE SEQUENCE</scope>
</reference>
<dbReference type="InParanoid" id="G8Y8C3"/>
<dbReference type="Proteomes" id="UP000005222">
    <property type="component" value="Chromosome L"/>
</dbReference>
<dbReference type="eggNOG" id="ENOG502RQCU">
    <property type="taxonomic scope" value="Eukaryota"/>
</dbReference>
<dbReference type="InterPro" id="IPR004354">
    <property type="entry name" value="Meiotic_Rec114"/>
</dbReference>
<sequence length="432" mass="48738">MSKVESFDIRKFSSMRVPFDTSISDGSSKQGNQWVHFPQRTDLTLSFLQYTNDKNKVHVSVGWKGTILESVYIYQSNESVNTFISKYPILGFKQTSKLGTLYKRFQVSFSCERDYSLCCAYIKELGITINKLDFNGSDSQNANVSYQADLSKESSQDISKKGVSQKSQVLPENINLGPYISNYMPASLPSEQNFFPSGLGVEGSQRPNHVTQYDLGLKELLQQTDQQQDIFSGSHGSQFPSASQQLFPLFQHPLQMASGTIPNLPAYQNIPLMYNPNNMMDAASNILYQQKFPQAFSNDVVLTIGDGKTTVPPKISKQSFEQKKGEKRETNIPTYRHNSHSLGNNCADNSSISEKDNEKYSILTQNESIYNEKTTKAKKISKPNSSTTIKTAIDDSWRTMSKSNMKKLIEKRLKDKEFIKLVEKIDSIVSQP</sequence>
<evidence type="ECO:0000313" key="2">
    <source>
        <dbReference type="EMBL" id="CCE84260.1"/>
    </source>
</evidence>
<dbReference type="FunCoup" id="G8Y8C3">
    <property type="interactions" value="42"/>
</dbReference>
<dbReference type="Pfam" id="PF03525">
    <property type="entry name" value="Meiotic_rec114"/>
    <property type="match status" value="1"/>
</dbReference>
<organism evidence="1 3">
    <name type="scientific">Pichia sorbitophila (strain ATCC MYA-4447 / BCRC 22081 / CBS 7064 / NBRC 10061 / NRRL Y-12695)</name>
    <name type="common">Hybrid yeast</name>
    <dbReference type="NCBI Taxonomy" id="559304"/>
    <lineage>
        <taxon>Eukaryota</taxon>
        <taxon>Fungi</taxon>
        <taxon>Dikarya</taxon>
        <taxon>Ascomycota</taxon>
        <taxon>Saccharomycotina</taxon>
        <taxon>Pichiomycetes</taxon>
        <taxon>Debaryomycetaceae</taxon>
        <taxon>Millerozyma</taxon>
    </lineage>
</organism>
<dbReference type="Proteomes" id="UP000005222">
    <property type="component" value="Chromosome K"/>
</dbReference>
<accession>G8Y8C3</accession>
<keyword evidence="3" id="KW-1185">Reference proteome</keyword>
<dbReference type="OrthoDB" id="4025959at2759"/>
<gene>
    <name evidence="1" type="primary">Piso0_003801</name>
    <name evidence="1" type="ORF">GNLVRS01_PISO0K02870g</name>
    <name evidence="2" type="ORF">GNLVRS01_PISO0L02871g</name>
</gene>